<gene>
    <name evidence="2" type="ORF">PR048_024296</name>
</gene>
<evidence type="ECO:0000313" key="2">
    <source>
        <dbReference type="EMBL" id="KAJ8873478.1"/>
    </source>
</evidence>
<keyword evidence="3" id="KW-1185">Reference proteome</keyword>
<feature type="compositionally biased region" description="Polar residues" evidence="1">
    <location>
        <begin position="1"/>
        <end position="10"/>
    </location>
</feature>
<name>A0ABQ9GN89_9NEOP</name>
<proteinExistence type="predicted"/>
<sequence>MRRQCSSAGTQGRGNGKSPRKPIDHQRHRPPIPTCENSGVTRPEIEPGPPWLEASSLTAQPPYAQDLKWNLKTGCDLRADITWTDSTGWGTVEQELGIHRSVSQFGGAPPRSRTIKLARLQKPIRIKNWGWGGGTPLAAPLRIEAGPGPGTRLSTFQFFFLEWSQSAGNFCKKYNVLEKRSCKHGRDVHSGQASTKATSLMLFTVQQFPGLMNALEADGEEWREVKRRPDLPQHGMCALVSLVFKRWQVAAVNARYKRGVHTSLASKRNIIFDVRTGSGRASINLAPPQRRKGEAQHKYKLSSARYLHMSLTDKRLPPDPLSGRQPHKSSFWRLRSDVEQRSRCIKTCHSLTSDYHLIRCQGDNHTNMSLTDKRLPPDPLSGRQPHKSSFWRLRSDVEQRSRCIKTCHSLTSDYHLIRCQGDNHTNMSLTDKRLPPDPLSGRQPHKSSFWRLRSDVEQRSRCIKTCHSLTSDYHLIRCQGDNHTNMSLTDKRLPPDPLSGRQPHKSSFWRLRSDVEQRSRCIKTCHSLTSDYHLIRCQGDNHTNMSLTDKRLPPDPLSGRQPHKSSFWRLRSDVEQRSRCIKTCHSLTSDYHLIRCQGDNHTSHRFGDYVVTWNKGVAA</sequence>
<organism evidence="2 3">
    <name type="scientific">Dryococelus australis</name>
    <dbReference type="NCBI Taxonomy" id="614101"/>
    <lineage>
        <taxon>Eukaryota</taxon>
        <taxon>Metazoa</taxon>
        <taxon>Ecdysozoa</taxon>
        <taxon>Arthropoda</taxon>
        <taxon>Hexapoda</taxon>
        <taxon>Insecta</taxon>
        <taxon>Pterygota</taxon>
        <taxon>Neoptera</taxon>
        <taxon>Polyneoptera</taxon>
        <taxon>Phasmatodea</taxon>
        <taxon>Verophasmatodea</taxon>
        <taxon>Anareolatae</taxon>
        <taxon>Phasmatidae</taxon>
        <taxon>Eurycanthinae</taxon>
        <taxon>Dryococelus</taxon>
    </lineage>
</organism>
<dbReference type="EMBL" id="JARBHB010000010">
    <property type="protein sequence ID" value="KAJ8873478.1"/>
    <property type="molecule type" value="Genomic_DNA"/>
</dbReference>
<evidence type="ECO:0000256" key="1">
    <source>
        <dbReference type="SAM" id="MobiDB-lite"/>
    </source>
</evidence>
<reference evidence="2 3" key="1">
    <citation type="submission" date="2023-02" db="EMBL/GenBank/DDBJ databases">
        <title>LHISI_Scaffold_Assembly.</title>
        <authorList>
            <person name="Stuart O.P."/>
            <person name="Cleave R."/>
            <person name="Magrath M.J.L."/>
            <person name="Mikheyev A.S."/>
        </authorList>
    </citation>
    <scope>NUCLEOTIDE SEQUENCE [LARGE SCALE GENOMIC DNA]</scope>
    <source>
        <strain evidence="2">Daus_M_001</strain>
        <tissue evidence="2">Leg muscle</tissue>
    </source>
</reference>
<evidence type="ECO:0000313" key="3">
    <source>
        <dbReference type="Proteomes" id="UP001159363"/>
    </source>
</evidence>
<accession>A0ABQ9GN89</accession>
<dbReference type="Proteomes" id="UP001159363">
    <property type="component" value="Chromosome 9"/>
</dbReference>
<protein>
    <submittedName>
        <fullName evidence="2">Uncharacterized protein</fullName>
    </submittedName>
</protein>
<comment type="caution">
    <text evidence="2">The sequence shown here is derived from an EMBL/GenBank/DDBJ whole genome shotgun (WGS) entry which is preliminary data.</text>
</comment>
<feature type="region of interest" description="Disordered" evidence="1">
    <location>
        <begin position="1"/>
        <end position="48"/>
    </location>
</feature>
<feature type="region of interest" description="Disordered" evidence="1">
    <location>
        <begin position="485"/>
        <end position="505"/>
    </location>
</feature>